<name>A0A975IH83_9GAMM</name>
<evidence type="ECO:0000313" key="2">
    <source>
        <dbReference type="EMBL" id="QTR52370.1"/>
    </source>
</evidence>
<proteinExistence type="predicted"/>
<dbReference type="InterPro" id="IPR055259">
    <property type="entry name" value="YkvP/CgeB_Glyco_trans-like"/>
</dbReference>
<dbReference type="AlphaFoldDB" id="A0A975IH83"/>
<sequence length="313" mass="36859">MTHILTTHSPSQPLIRALIEEGVQITHIKKIEEFSTIPLETVDLWFSNLFTELKHPIALYNLVSKLRKHSIPYVFWNRDAPWNCGMKTWHRWVLHTMKPLDIYFTHSGQEHFPCEQFCYLPNAARPEYKFTGNLEELRDEQHYLYDICFMGALENTKRAGCLQRRLFVKELQHLLKQQNPSIRIKIIDTSIEKPSLREQLQLIQRSKINLNYGANCDLPEQLSWGLPERVFGIPAAGGFLLTEYRDCLKDTFIATTYDDFHDTKECVEKVIFYLKNLNTLRDRAEALHYQVLENHMYSHRAATFISHLPNQKI</sequence>
<dbReference type="RefSeq" id="WP_210217919.1">
    <property type="nucleotide sequence ID" value="NZ_CP072793.1"/>
</dbReference>
<dbReference type="KEGG" id="tun:J9260_11590"/>
<accession>A0A975IH83</accession>
<dbReference type="Proteomes" id="UP000672009">
    <property type="component" value="Chromosome"/>
</dbReference>
<keyword evidence="3" id="KW-1185">Reference proteome</keyword>
<evidence type="ECO:0000313" key="3">
    <source>
        <dbReference type="Proteomes" id="UP000672009"/>
    </source>
</evidence>
<gene>
    <name evidence="2" type="ORF">J9260_11590</name>
</gene>
<dbReference type="Pfam" id="PF13524">
    <property type="entry name" value="Glyco_trans_1_2"/>
    <property type="match status" value="1"/>
</dbReference>
<reference evidence="2" key="1">
    <citation type="submission" date="2021-04" db="EMBL/GenBank/DDBJ databases">
        <title>Genomics, taxonomy and metabolism of representatives of sulfur bacteria of the genus Thiothrix: Thiothrix fructosivorans QT, Thiothrix unzii A1T and three new species, Thiothrix subterranea sp. nov., Thiothrix litoralis sp. nov. and 'Candidatus Thiothrix anitrata' sp. nov.</title>
        <authorList>
            <person name="Ravin N.V."/>
            <person name="Smolyakov D."/>
            <person name="Rudenko T.S."/>
            <person name="Mardanov A.V."/>
            <person name="Beletsky A.V."/>
            <person name="Markov N.D."/>
            <person name="Fomenkov A.I."/>
            <person name="Roberts R.J."/>
            <person name="Karnachuk O.V."/>
            <person name="Novikov A."/>
            <person name="Grabovich M.Y."/>
        </authorList>
    </citation>
    <scope>NUCLEOTIDE SEQUENCE</scope>
    <source>
        <strain evidence="2">A1</strain>
    </source>
</reference>
<dbReference type="EMBL" id="CP072793">
    <property type="protein sequence ID" value="QTR52370.1"/>
    <property type="molecule type" value="Genomic_DNA"/>
</dbReference>
<organism evidence="2 3">
    <name type="scientific">Thiothrix unzii</name>
    <dbReference type="NCBI Taxonomy" id="111769"/>
    <lineage>
        <taxon>Bacteria</taxon>
        <taxon>Pseudomonadati</taxon>
        <taxon>Pseudomonadota</taxon>
        <taxon>Gammaproteobacteria</taxon>
        <taxon>Thiotrichales</taxon>
        <taxon>Thiotrichaceae</taxon>
        <taxon>Thiothrix</taxon>
    </lineage>
</organism>
<protein>
    <submittedName>
        <fullName evidence="2">Glycosyltransferase family 1 protein</fullName>
    </submittedName>
</protein>
<evidence type="ECO:0000259" key="1">
    <source>
        <dbReference type="Pfam" id="PF13524"/>
    </source>
</evidence>
<feature type="domain" description="Spore protein YkvP/CgeB glycosyl transferase-like" evidence="1">
    <location>
        <begin position="198"/>
        <end position="305"/>
    </location>
</feature>